<dbReference type="Proteomes" id="UP000566071">
    <property type="component" value="Unassembled WGS sequence"/>
</dbReference>
<keyword evidence="2" id="KW-1185">Reference proteome</keyword>
<organism evidence="1 2">
    <name type="scientific">Mucilaginibacter humi</name>
    <dbReference type="NCBI Taxonomy" id="2732510"/>
    <lineage>
        <taxon>Bacteria</taxon>
        <taxon>Pseudomonadati</taxon>
        <taxon>Bacteroidota</taxon>
        <taxon>Sphingobacteriia</taxon>
        <taxon>Sphingobacteriales</taxon>
        <taxon>Sphingobacteriaceae</taxon>
        <taxon>Mucilaginibacter</taxon>
    </lineage>
</organism>
<evidence type="ECO:0000313" key="2">
    <source>
        <dbReference type="Proteomes" id="UP000566071"/>
    </source>
</evidence>
<sequence length="83" mass="9488">MHTNVTDFEPHTALFVPEDDPLLFYKAIADFAITNLVKDGLLFFEINESLGKETVALLESKGFKDVELRQDMSGRDRMVKVIR</sequence>
<gene>
    <name evidence="1" type="ORF">HK413_11820</name>
</gene>
<dbReference type="RefSeq" id="WP_175270270.1">
    <property type="nucleotide sequence ID" value="NZ_JABFCR010000057.1"/>
</dbReference>
<comment type="caution">
    <text evidence="1">The sequence shown here is derived from an EMBL/GenBank/DDBJ whole genome shotgun (WGS) entry which is preliminary data.</text>
</comment>
<name>A0ABX1W4J5_9SPHI</name>
<evidence type="ECO:0000313" key="1">
    <source>
        <dbReference type="EMBL" id="NNU34596.1"/>
    </source>
</evidence>
<dbReference type="Gene3D" id="3.40.50.150">
    <property type="entry name" value="Vaccinia Virus protein VP39"/>
    <property type="match status" value="1"/>
</dbReference>
<reference evidence="1 2" key="1">
    <citation type="submission" date="2020-05" db="EMBL/GenBank/DDBJ databases">
        <authorList>
            <person name="Khan S.A."/>
            <person name="Jeon C.O."/>
            <person name="Chun B.H."/>
        </authorList>
    </citation>
    <scope>NUCLEOTIDE SEQUENCE [LARGE SCALE GENOMIC DNA]</scope>
    <source>
        <strain evidence="1 2">S1162</strain>
    </source>
</reference>
<dbReference type="InterPro" id="IPR029063">
    <property type="entry name" value="SAM-dependent_MTases_sf"/>
</dbReference>
<proteinExistence type="predicted"/>
<protein>
    <recommendedName>
        <fullName evidence="3">Protein-(Glutamine-N5) methyltransferase, release factor-specific</fullName>
    </recommendedName>
</protein>
<evidence type="ECO:0008006" key="3">
    <source>
        <dbReference type="Google" id="ProtNLM"/>
    </source>
</evidence>
<dbReference type="EMBL" id="JABFCR010000057">
    <property type="protein sequence ID" value="NNU34596.1"/>
    <property type="molecule type" value="Genomic_DNA"/>
</dbReference>
<accession>A0ABX1W4J5</accession>